<comment type="function">
    <text evidence="1">Required during maturation of the 40S ribosomal subunit in the nucleolus.</text>
</comment>
<dbReference type="Proteomes" id="UP000314982">
    <property type="component" value="Unassembled WGS sequence"/>
</dbReference>
<dbReference type="GO" id="GO:0005525">
    <property type="term" value="F:GTP binding"/>
    <property type="evidence" value="ECO:0007669"/>
    <property type="project" value="TreeGrafter"/>
</dbReference>
<name>A0A4W5Q3K5_9TELE</name>
<dbReference type="Pfam" id="PF04950">
    <property type="entry name" value="RIBIOP_C"/>
    <property type="match status" value="2"/>
</dbReference>
<reference evidence="4" key="3">
    <citation type="submission" date="2025-09" db="UniProtKB">
        <authorList>
            <consortium name="Ensembl"/>
        </authorList>
    </citation>
    <scope>IDENTIFICATION</scope>
</reference>
<evidence type="ECO:0000259" key="3">
    <source>
        <dbReference type="SMART" id="SM01362"/>
    </source>
</evidence>
<accession>A0A4W5Q3K5</accession>
<dbReference type="Ensembl" id="ENSHHUT00000071308.1">
    <property type="protein sequence ID" value="ENSHHUP00000068993.1"/>
    <property type="gene ID" value="ENSHHUG00000040672.1"/>
</dbReference>
<dbReference type="PANTHER" id="PTHR12858:SF1">
    <property type="entry name" value="PRE-RRNA-PROCESSING PROTEIN TSR1 HOMOLOG"/>
    <property type="match status" value="1"/>
</dbReference>
<reference evidence="5" key="1">
    <citation type="submission" date="2018-06" db="EMBL/GenBank/DDBJ databases">
        <title>Genome assembly of Danube salmon.</title>
        <authorList>
            <person name="Macqueen D.J."/>
            <person name="Gundappa M.K."/>
        </authorList>
    </citation>
    <scope>NUCLEOTIDE SEQUENCE [LARGE SCALE GENOMIC DNA]</scope>
</reference>
<dbReference type="GO" id="GO:0030688">
    <property type="term" value="C:preribosome, small subunit precursor"/>
    <property type="evidence" value="ECO:0007669"/>
    <property type="project" value="TreeGrafter"/>
</dbReference>
<organism evidence="4 5">
    <name type="scientific">Hucho hucho</name>
    <name type="common">huchen</name>
    <dbReference type="NCBI Taxonomy" id="62062"/>
    <lineage>
        <taxon>Eukaryota</taxon>
        <taxon>Metazoa</taxon>
        <taxon>Chordata</taxon>
        <taxon>Craniata</taxon>
        <taxon>Vertebrata</taxon>
        <taxon>Euteleostomi</taxon>
        <taxon>Actinopterygii</taxon>
        <taxon>Neopterygii</taxon>
        <taxon>Teleostei</taxon>
        <taxon>Protacanthopterygii</taxon>
        <taxon>Salmoniformes</taxon>
        <taxon>Salmonidae</taxon>
        <taxon>Salmoninae</taxon>
        <taxon>Hucho</taxon>
    </lineage>
</organism>
<dbReference type="GO" id="GO:0003924">
    <property type="term" value="F:GTPase activity"/>
    <property type="evidence" value="ECO:0007669"/>
    <property type="project" value="TreeGrafter"/>
</dbReference>
<feature type="domain" description="Ribosome biogenesis protein BMS1/TSR1 C-terminal" evidence="3">
    <location>
        <begin position="50"/>
        <end position="243"/>
    </location>
</feature>
<dbReference type="SMART" id="SM01362">
    <property type="entry name" value="DUF663"/>
    <property type="match status" value="1"/>
</dbReference>
<keyword evidence="5" id="KW-1185">Reference proteome</keyword>
<reference evidence="4" key="2">
    <citation type="submission" date="2025-08" db="UniProtKB">
        <authorList>
            <consortium name="Ensembl"/>
        </authorList>
    </citation>
    <scope>IDENTIFICATION</scope>
</reference>
<dbReference type="GO" id="GO:0034511">
    <property type="term" value="F:U3 snoRNA binding"/>
    <property type="evidence" value="ECO:0007669"/>
    <property type="project" value="TreeGrafter"/>
</dbReference>
<evidence type="ECO:0000313" key="5">
    <source>
        <dbReference type="Proteomes" id="UP000314982"/>
    </source>
</evidence>
<proteinExistence type="predicted"/>
<protein>
    <recommendedName>
        <fullName evidence="2">Pre-rRNA-processing protein TSR1 homolog</fullName>
    </recommendedName>
</protein>
<dbReference type="AlphaFoldDB" id="A0A4W5Q3K5"/>
<dbReference type="InterPro" id="IPR039761">
    <property type="entry name" value="Bms1/Tsr1"/>
</dbReference>
<dbReference type="GO" id="GO:0000479">
    <property type="term" value="P:endonucleolytic cleavage of tricistronic rRNA transcript (SSU-rRNA, 5.8S rRNA, LSU-rRNA)"/>
    <property type="evidence" value="ECO:0007669"/>
    <property type="project" value="TreeGrafter"/>
</dbReference>
<dbReference type="STRING" id="62062.ENSHHUP00000068993"/>
<dbReference type="GO" id="GO:0000462">
    <property type="term" value="P:maturation of SSU-rRNA from tricistronic rRNA transcript (SSU-rRNA, 5.8S rRNA, LSU-rRNA)"/>
    <property type="evidence" value="ECO:0007669"/>
    <property type="project" value="TreeGrafter"/>
</dbReference>
<dbReference type="GeneTree" id="ENSGT00940000153195"/>
<evidence type="ECO:0000313" key="4">
    <source>
        <dbReference type="Ensembl" id="ENSHHUP00000068993.1"/>
    </source>
</evidence>
<dbReference type="InterPro" id="IPR007034">
    <property type="entry name" value="BMS1_TSR1_C"/>
</dbReference>
<dbReference type="PANTHER" id="PTHR12858">
    <property type="entry name" value="RIBOSOME BIOGENESIS PROTEIN"/>
    <property type="match status" value="1"/>
</dbReference>
<evidence type="ECO:0000256" key="1">
    <source>
        <dbReference type="ARBA" id="ARBA00037087"/>
    </source>
</evidence>
<sequence length="254" mass="28525">SFLCQWTKVQNQQGIKYFFPSLYVVDNAFEPLTPKLYFPGRPGPLFSYTLALLISCVLRFQRYRGLKSFRSSPWDSVENLPADYSRIFQFQSFEGTRRRILAEAAQEEEGAVCVCVCDILFQPCPLSVPHHPLTLLCSLGGLVCDHPCSGCSPHGDGECPGRQASGAGLLTARRHLSNTDPMKSKEELVFHCGFRRFRTCPIFSQHTSGMQDLVGTGSLLSWDPQRVVLKRIVLTPLQDQPPVRCLQIHVHQQG</sequence>
<evidence type="ECO:0000256" key="2">
    <source>
        <dbReference type="ARBA" id="ARBA00040070"/>
    </source>
</evidence>